<accession>A0A8C0NQ55</accession>
<proteinExistence type="predicted"/>
<sequence>MLSHNSSNLFTEPQKEKVLTTWASKKNRCSGVFRVLRQGLLAHFITARLFSQSLFCFLMWMTTLDFPVALLQTFKLGPTLFQGPKEAILSEPLSHGPVHLAVSMTVSERLIKLSLTENCKESSGLFIAPIKYIKPQKRKFSRAG</sequence>
<name>A0A8C0NQ55_CANLF</name>
<dbReference type="Ensembl" id="ENSCAFT00030035076.1">
    <property type="protein sequence ID" value="ENSCAFP00030030583.1"/>
    <property type="gene ID" value="ENSCAFG00030019067.1"/>
</dbReference>
<reference evidence="1" key="2">
    <citation type="submission" date="2025-08" db="UniProtKB">
        <authorList>
            <consortium name="Ensembl"/>
        </authorList>
    </citation>
    <scope>IDENTIFICATION</scope>
</reference>
<dbReference type="AlphaFoldDB" id="A0A8C0NQ55"/>
<organism evidence="1 2">
    <name type="scientific">Canis lupus familiaris</name>
    <name type="common">Dog</name>
    <name type="synonym">Canis familiaris</name>
    <dbReference type="NCBI Taxonomy" id="9615"/>
    <lineage>
        <taxon>Eukaryota</taxon>
        <taxon>Metazoa</taxon>
        <taxon>Chordata</taxon>
        <taxon>Craniata</taxon>
        <taxon>Vertebrata</taxon>
        <taxon>Euteleostomi</taxon>
        <taxon>Mammalia</taxon>
        <taxon>Eutheria</taxon>
        <taxon>Laurasiatheria</taxon>
        <taxon>Carnivora</taxon>
        <taxon>Caniformia</taxon>
        <taxon>Canidae</taxon>
        <taxon>Canis</taxon>
    </lineage>
</organism>
<evidence type="ECO:0000313" key="2">
    <source>
        <dbReference type="Proteomes" id="UP000694429"/>
    </source>
</evidence>
<dbReference type="Proteomes" id="UP000694429">
    <property type="component" value="Chromosome 30"/>
</dbReference>
<protein>
    <submittedName>
        <fullName evidence="1">Uncharacterized protein</fullName>
    </submittedName>
</protein>
<evidence type="ECO:0000313" key="1">
    <source>
        <dbReference type="Ensembl" id="ENSCAFP00030030583.1"/>
    </source>
</evidence>
<reference evidence="1" key="1">
    <citation type="submission" date="2019-03" db="EMBL/GenBank/DDBJ databases">
        <authorList>
            <person name="Warren W.C."/>
            <person name="Johnson G.S."/>
        </authorList>
    </citation>
    <scope>NUCLEOTIDE SEQUENCE [LARGE SCALE GENOMIC DNA]</scope>
    <source>
        <strain evidence="1">Basenji</strain>
    </source>
</reference>